<accession>A0AC61S4I7</accession>
<protein>
    <submittedName>
        <fullName evidence="1">Acetolactate synthase small subunit</fullName>
        <ecNumber evidence="1">2.2.1.6</ecNumber>
    </submittedName>
</protein>
<sequence length="190" mass="22238">MDNNQLFTVTVFTENQAGLLNQISIVFYRRGLNIESLSVSPSSIKDVHKFTITCWSNRPMMERVVKQIEKRVDVLRSFLYTDDEIIYQEVALYKVPVAPMLDGGAVERIIRRHNARILDFTQQYVIVEKTGHPDETESLFEELKAYGILQFVRSGRVAVTKSNEELLTRYLDEQERRRVFEQGKEDNKWC</sequence>
<reference evidence="1" key="1">
    <citation type="submission" date="2019-04" db="EMBL/GenBank/DDBJ databases">
        <title>Microbes associate with the intestines of laboratory mice.</title>
        <authorList>
            <person name="Navarre W."/>
            <person name="Wong E."/>
            <person name="Huang K.C."/>
            <person name="Tropini C."/>
            <person name="Ng K."/>
            <person name="Yu B."/>
        </authorList>
    </citation>
    <scope>NUCLEOTIDE SEQUENCE</scope>
    <source>
        <strain evidence="1">NM86_A22</strain>
    </source>
</reference>
<dbReference type="EMBL" id="SSTG01000097">
    <property type="protein sequence ID" value="THG47332.1"/>
    <property type="molecule type" value="Genomic_DNA"/>
</dbReference>
<name>A0AC61S4I7_9BACT</name>
<dbReference type="Proteomes" id="UP000305401">
    <property type="component" value="Unassembled WGS sequence"/>
</dbReference>
<gene>
    <name evidence="1" type="primary">ilvN</name>
    <name evidence="1" type="ORF">E5990_07735</name>
</gene>
<evidence type="ECO:0000313" key="1">
    <source>
        <dbReference type="EMBL" id="THG47332.1"/>
    </source>
</evidence>
<keyword evidence="2" id="KW-1185">Reference proteome</keyword>
<evidence type="ECO:0000313" key="2">
    <source>
        <dbReference type="Proteomes" id="UP000305401"/>
    </source>
</evidence>
<organism evidence="1 2">
    <name type="scientific">Muribaculum caecicola</name>
    <dbReference type="NCBI Taxonomy" id="3038144"/>
    <lineage>
        <taxon>Bacteria</taxon>
        <taxon>Pseudomonadati</taxon>
        <taxon>Bacteroidota</taxon>
        <taxon>Bacteroidia</taxon>
        <taxon>Bacteroidales</taxon>
        <taxon>Muribaculaceae</taxon>
        <taxon>Muribaculum</taxon>
    </lineage>
</organism>
<comment type="caution">
    <text evidence="1">The sequence shown here is derived from an EMBL/GenBank/DDBJ whole genome shotgun (WGS) entry which is preliminary data.</text>
</comment>
<keyword evidence="1" id="KW-0808">Transferase</keyword>
<dbReference type="EC" id="2.2.1.6" evidence="1"/>
<proteinExistence type="predicted"/>